<feature type="signal peptide" evidence="1">
    <location>
        <begin position="1"/>
        <end position="33"/>
    </location>
</feature>
<evidence type="ECO:0000256" key="1">
    <source>
        <dbReference type="SAM" id="SignalP"/>
    </source>
</evidence>
<keyword evidence="1" id="KW-0732">Signal</keyword>
<proteinExistence type="predicted"/>
<gene>
    <name evidence="2" type="ORF">Rhe02_16150</name>
</gene>
<evidence type="ECO:0000313" key="3">
    <source>
        <dbReference type="Proteomes" id="UP000612899"/>
    </source>
</evidence>
<keyword evidence="3" id="KW-1185">Reference proteome</keyword>
<evidence type="ECO:0000313" key="2">
    <source>
        <dbReference type="EMBL" id="GIH03548.1"/>
    </source>
</evidence>
<dbReference type="AlphaFoldDB" id="A0A8J3Q594"/>
<reference evidence="2" key="1">
    <citation type="submission" date="2021-01" db="EMBL/GenBank/DDBJ databases">
        <title>Whole genome shotgun sequence of Rhizocola hellebori NBRC 109834.</title>
        <authorList>
            <person name="Komaki H."/>
            <person name="Tamura T."/>
        </authorList>
    </citation>
    <scope>NUCLEOTIDE SEQUENCE</scope>
    <source>
        <strain evidence="2">NBRC 109834</strain>
    </source>
</reference>
<dbReference type="EMBL" id="BONY01000008">
    <property type="protein sequence ID" value="GIH03548.1"/>
    <property type="molecule type" value="Genomic_DNA"/>
</dbReference>
<name>A0A8J3Q594_9ACTN</name>
<dbReference type="PROSITE" id="PS51318">
    <property type="entry name" value="TAT"/>
    <property type="match status" value="1"/>
</dbReference>
<organism evidence="2 3">
    <name type="scientific">Rhizocola hellebori</name>
    <dbReference type="NCBI Taxonomy" id="1392758"/>
    <lineage>
        <taxon>Bacteria</taxon>
        <taxon>Bacillati</taxon>
        <taxon>Actinomycetota</taxon>
        <taxon>Actinomycetes</taxon>
        <taxon>Micromonosporales</taxon>
        <taxon>Micromonosporaceae</taxon>
        <taxon>Rhizocola</taxon>
    </lineage>
</organism>
<dbReference type="Proteomes" id="UP000612899">
    <property type="component" value="Unassembled WGS sequence"/>
</dbReference>
<sequence>METRHSFSRRKLLALSAATGAGLAIGSASPASAHNVVQYNTIWNQPTYYENLNTGTAVRTNFEYNTAFHSQLDAWMQDWYGYTPTLWVSPIQIWSNGVHGDKPGMHMYGRAMDISRLLAQVSGLGTTITAFYSRYDIWRNWSGDSLYNTRRWYWGTVASLNAHCGVVLHYLYNTEHHNHIHADNSEPNTFNRSTSQVLMVQAALSYIWGYPTSMDGVWGGQSDTNSRAVLARIGKSGGLTTSFDNWRSFCMVSLAQATGRFTY</sequence>
<accession>A0A8J3Q594</accession>
<dbReference type="RefSeq" id="WP_203907459.1">
    <property type="nucleotide sequence ID" value="NZ_BONY01000008.1"/>
</dbReference>
<protein>
    <submittedName>
        <fullName evidence="2">Uncharacterized protein</fullName>
    </submittedName>
</protein>
<feature type="chain" id="PRO_5035168165" evidence="1">
    <location>
        <begin position="34"/>
        <end position="263"/>
    </location>
</feature>
<comment type="caution">
    <text evidence="2">The sequence shown here is derived from an EMBL/GenBank/DDBJ whole genome shotgun (WGS) entry which is preliminary data.</text>
</comment>
<dbReference type="InterPro" id="IPR006311">
    <property type="entry name" value="TAT_signal"/>
</dbReference>